<organism evidence="6 7">
    <name type="scientific">Zarconia navalis LEGE 11467</name>
    <dbReference type="NCBI Taxonomy" id="1828826"/>
    <lineage>
        <taxon>Bacteria</taxon>
        <taxon>Bacillati</taxon>
        <taxon>Cyanobacteriota</taxon>
        <taxon>Cyanophyceae</taxon>
        <taxon>Oscillatoriophycideae</taxon>
        <taxon>Oscillatoriales</taxon>
        <taxon>Oscillatoriales incertae sedis</taxon>
        <taxon>Zarconia</taxon>
        <taxon>Zarconia navalis</taxon>
    </lineage>
</organism>
<comment type="caution">
    <text evidence="6">The sequence shown here is derived from an EMBL/GenBank/DDBJ whole genome shotgun (WGS) entry which is preliminary data.</text>
</comment>
<keyword evidence="3" id="KW-0732">Signal</keyword>
<dbReference type="Gene3D" id="2.60.40.10">
    <property type="entry name" value="Immunoglobulins"/>
    <property type="match status" value="3"/>
</dbReference>
<proteinExistence type="predicted"/>
<dbReference type="Proteomes" id="UP000621799">
    <property type="component" value="Unassembled WGS sequence"/>
</dbReference>
<gene>
    <name evidence="6" type="ORF">IQ235_17460</name>
</gene>
<dbReference type="GO" id="GO:0004180">
    <property type="term" value="F:carboxypeptidase activity"/>
    <property type="evidence" value="ECO:0007669"/>
    <property type="project" value="UniProtKB-KW"/>
</dbReference>
<keyword evidence="7" id="KW-1185">Reference proteome</keyword>
<evidence type="ECO:0000256" key="2">
    <source>
        <dbReference type="ARBA" id="ARBA00022525"/>
    </source>
</evidence>
<dbReference type="InterPro" id="IPR033764">
    <property type="entry name" value="Sdr_B"/>
</dbReference>
<evidence type="ECO:0000313" key="7">
    <source>
        <dbReference type="Proteomes" id="UP000621799"/>
    </source>
</evidence>
<feature type="compositionally biased region" description="Basic and acidic residues" evidence="4">
    <location>
        <begin position="684"/>
        <end position="693"/>
    </location>
</feature>
<keyword evidence="6" id="KW-0378">Hydrolase</keyword>
<keyword evidence="6" id="KW-0121">Carboxypeptidase</keyword>
<feature type="domain" description="SD-repeat containing protein B" evidence="5">
    <location>
        <begin position="452"/>
        <end position="571"/>
    </location>
</feature>
<dbReference type="RefSeq" id="WP_264322718.1">
    <property type="nucleotide sequence ID" value="NZ_JADEXN010000383.1"/>
</dbReference>
<dbReference type="EMBL" id="JADEXN010000383">
    <property type="protein sequence ID" value="MBE9042559.1"/>
    <property type="molecule type" value="Genomic_DNA"/>
</dbReference>
<name>A0A928VYD5_9CYAN</name>
<dbReference type="SUPFAM" id="SSF117074">
    <property type="entry name" value="Hypothetical protein PA1324"/>
    <property type="match status" value="3"/>
</dbReference>
<dbReference type="InterPro" id="IPR013783">
    <property type="entry name" value="Ig-like_fold"/>
</dbReference>
<feature type="compositionally biased region" description="Pro residues" evidence="4">
    <location>
        <begin position="77"/>
        <end position="87"/>
    </location>
</feature>
<dbReference type="AlphaFoldDB" id="A0A928VYD5"/>
<feature type="domain" description="SD-repeat containing protein B" evidence="5">
    <location>
        <begin position="133"/>
        <end position="253"/>
    </location>
</feature>
<dbReference type="PANTHER" id="PTHR23303:SF15">
    <property type="entry name" value="COLOSSIN-A"/>
    <property type="match status" value="1"/>
</dbReference>
<evidence type="ECO:0000256" key="3">
    <source>
        <dbReference type="ARBA" id="ARBA00022729"/>
    </source>
</evidence>
<evidence type="ECO:0000256" key="4">
    <source>
        <dbReference type="SAM" id="MobiDB-lite"/>
    </source>
</evidence>
<evidence type="ECO:0000313" key="6">
    <source>
        <dbReference type="EMBL" id="MBE9042559.1"/>
    </source>
</evidence>
<feature type="compositionally biased region" description="Polar residues" evidence="4">
    <location>
        <begin position="30"/>
        <end position="44"/>
    </location>
</feature>
<evidence type="ECO:0000259" key="5">
    <source>
        <dbReference type="Pfam" id="PF17210"/>
    </source>
</evidence>
<protein>
    <submittedName>
        <fullName evidence="6">Carboxypeptidase regulatory-like domain-containing protein</fullName>
    </submittedName>
</protein>
<feature type="domain" description="SD-repeat containing protein B" evidence="5">
    <location>
        <begin position="583"/>
        <end position="693"/>
    </location>
</feature>
<dbReference type="InterPro" id="IPR051417">
    <property type="entry name" value="SDr/BOS_complex"/>
</dbReference>
<feature type="region of interest" description="Disordered" evidence="4">
    <location>
        <begin position="653"/>
        <end position="693"/>
    </location>
</feature>
<comment type="subcellular location">
    <subcellularLocation>
        <location evidence="1">Secreted</location>
    </subcellularLocation>
</comment>
<feature type="non-terminal residue" evidence="6">
    <location>
        <position position="693"/>
    </location>
</feature>
<feature type="region of interest" description="Disordered" evidence="4">
    <location>
        <begin position="25"/>
        <end position="88"/>
    </location>
</feature>
<dbReference type="GO" id="GO:0005576">
    <property type="term" value="C:extracellular region"/>
    <property type="evidence" value="ECO:0007669"/>
    <property type="project" value="UniProtKB-SubCell"/>
</dbReference>
<evidence type="ECO:0000256" key="1">
    <source>
        <dbReference type="ARBA" id="ARBA00004613"/>
    </source>
</evidence>
<keyword evidence="2" id="KW-0964">Secreted</keyword>
<dbReference type="PANTHER" id="PTHR23303">
    <property type="entry name" value="CARBOXYPEPTIDASE REGULATORY REGION-CONTAINING"/>
    <property type="match status" value="1"/>
</dbReference>
<accession>A0A928VYD5</accession>
<dbReference type="Pfam" id="PF17210">
    <property type="entry name" value="SdrD_B"/>
    <property type="match status" value="3"/>
</dbReference>
<reference evidence="6" key="1">
    <citation type="submission" date="2020-10" db="EMBL/GenBank/DDBJ databases">
        <authorList>
            <person name="Castelo-Branco R."/>
            <person name="Eusebio N."/>
            <person name="Adriana R."/>
            <person name="Vieira A."/>
            <person name="Brugerolle De Fraissinette N."/>
            <person name="Rezende De Castro R."/>
            <person name="Schneider M.P."/>
            <person name="Vasconcelos V."/>
            <person name="Leao P.N."/>
        </authorList>
    </citation>
    <scope>NUCLEOTIDE SEQUENCE</scope>
    <source>
        <strain evidence="6">LEGE 11467</strain>
    </source>
</reference>
<keyword evidence="6" id="KW-0645">Protease</keyword>
<sequence>MPKINGIDDNNLFSNNLEEDILGLDENGELSGNSGKNLLIQANSEKVGGSNAKPEEENEPQGETITNSNESREEDPAPPVVEDPAPPVVENLAPPVVEDPAPPVVEDPAPPVVEDPAPPVVEDPIQPISAEPASLGDQVFYDLNGNGMQDGNDTGVAGVTVTLTGGGADGVIGTADDTTATTTTDENGQYRFTELNPGEEYQVTFSDMPEGYEVTQANAQGNDHGDSDADSNGQTQIVTLNPGENNTILDAGIVENPVIEDGTYRLFNHPNADATSPYYGLRLDGLMSGDDNDITSFNFEHPGAEVYMTIEGNNVHIFGQAFGGLDIGTEYDPNQSGWWQIDFTYTDLDRIAGDDDLGIDATNEGNASGTIKQLYGDQLEYDLVDFAGRQNGTYKHPQSFSIGNLADETGYKGFEGISGWGWLNHSGAEGHLKASDWVFTVGPKVSTQGPSSLGDKVFYDTNGDGLQDEGEGGVADVSVTLTGGGEDGLIGTADDTTATTTTDAEGNYRFDDLNPLEEYQVTFSKPEGYEFTSANVAGDDTADSDADPLTGMTQKVTLQPGEHNPTLDAGMVIPEPQSGELGALGDRVWNDANNNGIQDNGEQGVAGVTVNLLNGNNGLIDSVQTDSNGNYLFDDLEEGSYRIGIDKQTLPDGYELTQSNAGNDESDSDANAATGLMPTTTLEAGERDLSCDA</sequence>